<feature type="transmembrane region" description="Helical" evidence="1">
    <location>
        <begin position="99"/>
        <end position="117"/>
    </location>
</feature>
<dbReference type="EMBL" id="JSAB01000163">
    <property type="protein sequence ID" value="RNF29824.1"/>
    <property type="molecule type" value="Genomic_DNA"/>
</dbReference>
<dbReference type="AlphaFoldDB" id="A0A422QIN5"/>
<reference evidence="2" key="1">
    <citation type="submission" date="2014-10" db="EMBL/GenBank/DDBJ databases">
        <title>Massilia sp. genome.</title>
        <authorList>
            <person name="Xu B."/>
            <person name="Dai L."/>
            <person name="Huang Z."/>
        </authorList>
    </citation>
    <scope>NUCLEOTIDE SEQUENCE [LARGE SCALE GENOMIC DNA]</scope>
    <source>
        <strain evidence="2">CFS-1</strain>
    </source>
</reference>
<feature type="transmembrane region" description="Helical" evidence="1">
    <location>
        <begin position="129"/>
        <end position="148"/>
    </location>
</feature>
<feature type="transmembrane region" description="Helical" evidence="1">
    <location>
        <begin position="160"/>
        <end position="178"/>
    </location>
</feature>
<gene>
    <name evidence="2" type="ORF">NM04_15830</name>
</gene>
<accession>A0A422QIN5</accession>
<dbReference type="Proteomes" id="UP000283254">
    <property type="component" value="Unassembled WGS sequence"/>
</dbReference>
<evidence type="ECO:0000313" key="3">
    <source>
        <dbReference type="Proteomes" id="UP000283254"/>
    </source>
</evidence>
<evidence type="ECO:0000313" key="2">
    <source>
        <dbReference type="EMBL" id="RNF29824.1"/>
    </source>
</evidence>
<keyword evidence="3" id="KW-1185">Reference proteome</keyword>
<proteinExistence type="predicted"/>
<dbReference type="OrthoDB" id="960912at2"/>
<feature type="transmembrane region" description="Helical" evidence="1">
    <location>
        <begin position="75"/>
        <end position="93"/>
    </location>
</feature>
<name>A0A422QIN5_9BURK</name>
<evidence type="ECO:0000256" key="1">
    <source>
        <dbReference type="SAM" id="Phobius"/>
    </source>
</evidence>
<sequence length="188" mass="19987">MNKLPSHHAADEAWLKRYYFVRAGFSICWVIAVLALASQSAVASAVLLVAYPAWDALANMADGRRSGGLAANRTQLLNVVVSLAVALALAISLPDMHRVLAVFGAWAILSGLLQLGTALRRWKSFGAQWAMVLSGAQSALAGAVFIGQARMPAEPTVATVAGYAGFGAFYFLVSALLLQFRPRRLRAG</sequence>
<keyword evidence="1" id="KW-0472">Membrane</keyword>
<comment type="caution">
    <text evidence="2">The sequence shown here is derived from an EMBL/GenBank/DDBJ whole genome shotgun (WGS) entry which is preliminary data.</text>
</comment>
<feature type="transmembrane region" description="Helical" evidence="1">
    <location>
        <begin position="23"/>
        <end position="54"/>
    </location>
</feature>
<keyword evidence="1" id="KW-1133">Transmembrane helix</keyword>
<keyword evidence="1" id="KW-0812">Transmembrane</keyword>
<organism evidence="2 3">
    <name type="scientific">Massilia aurea</name>
    <dbReference type="NCBI Taxonomy" id="373040"/>
    <lineage>
        <taxon>Bacteria</taxon>
        <taxon>Pseudomonadati</taxon>
        <taxon>Pseudomonadota</taxon>
        <taxon>Betaproteobacteria</taxon>
        <taxon>Burkholderiales</taxon>
        <taxon>Oxalobacteraceae</taxon>
        <taxon>Telluria group</taxon>
        <taxon>Massilia</taxon>
    </lineage>
</organism>
<dbReference type="RefSeq" id="WP_123070455.1">
    <property type="nucleotide sequence ID" value="NZ_JSAB01000163.1"/>
</dbReference>
<protein>
    <submittedName>
        <fullName evidence="2">Membrane protein</fullName>
    </submittedName>
</protein>